<organism evidence="2 3">
    <name type="scientific">Saccharopolyspora spinosa</name>
    <dbReference type="NCBI Taxonomy" id="60894"/>
    <lineage>
        <taxon>Bacteria</taxon>
        <taxon>Bacillati</taxon>
        <taxon>Actinomycetota</taxon>
        <taxon>Actinomycetes</taxon>
        <taxon>Pseudonocardiales</taxon>
        <taxon>Pseudonocardiaceae</taxon>
        <taxon>Saccharopolyspora</taxon>
    </lineage>
</organism>
<dbReference type="RefSeq" id="WP_010306961.1">
    <property type="nucleotide sequence ID" value="NZ_CP061007.1"/>
</dbReference>
<evidence type="ECO:0000313" key="3">
    <source>
        <dbReference type="Proteomes" id="UP000233786"/>
    </source>
</evidence>
<accession>A0A2N3Y8N5</accession>
<evidence type="ECO:0000256" key="1">
    <source>
        <dbReference type="SAM" id="Phobius"/>
    </source>
</evidence>
<sequence length="68" mass="7292">MTFAAFALFVREKSGAFAMQSNSRTFVSVVGTVLTVVTTVLLATWSPPQSETSVQPAARQTLISSVNR</sequence>
<keyword evidence="1" id="KW-1133">Transmembrane helix</keyword>
<protein>
    <submittedName>
        <fullName evidence="2">Uncharacterized protein</fullName>
    </submittedName>
</protein>
<comment type="caution">
    <text evidence="2">The sequence shown here is derived from an EMBL/GenBank/DDBJ whole genome shotgun (WGS) entry which is preliminary data.</text>
</comment>
<feature type="transmembrane region" description="Helical" evidence="1">
    <location>
        <begin position="25"/>
        <end position="45"/>
    </location>
</feature>
<dbReference type="EMBL" id="PJNB01000001">
    <property type="protein sequence ID" value="PKW19296.1"/>
    <property type="molecule type" value="Genomic_DNA"/>
</dbReference>
<evidence type="ECO:0000313" key="2">
    <source>
        <dbReference type="EMBL" id="PKW19296.1"/>
    </source>
</evidence>
<keyword evidence="1" id="KW-0472">Membrane</keyword>
<name>A0A2N3Y8N5_SACSN</name>
<reference evidence="2" key="1">
    <citation type="submission" date="2017-12" db="EMBL/GenBank/DDBJ databases">
        <title>Sequencing the genomes of 1000 Actinobacteria strains.</title>
        <authorList>
            <person name="Klenk H.-P."/>
        </authorList>
    </citation>
    <scope>NUCLEOTIDE SEQUENCE [LARGE SCALE GENOMIC DNA]</scope>
    <source>
        <strain evidence="2">DSM 44228</strain>
    </source>
</reference>
<keyword evidence="3" id="KW-1185">Reference proteome</keyword>
<dbReference type="AlphaFoldDB" id="A0A2N3Y8N5"/>
<proteinExistence type="predicted"/>
<keyword evidence="1" id="KW-0812">Transmembrane</keyword>
<dbReference type="Proteomes" id="UP000233786">
    <property type="component" value="Unassembled WGS sequence"/>
</dbReference>
<gene>
    <name evidence="2" type="ORF">A8926_7461</name>
</gene>